<reference evidence="3" key="1">
    <citation type="journal article" date="2019" name="Int. J. Syst. Evol. Microbiol.">
        <title>The Global Catalogue of Microorganisms (GCM) 10K type strain sequencing project: providing services to taxonomists for standard genome sequencing and annotation.</title>
        <authorList>
            <consortium name="The Broad Institute Genomics Platform"/>
            <consortium name="The Broad Institute Genome Sequencing Center for Infectious Disease"/>
            <person name="Wu L."/>
            <person name="Ma J."/>
        </authorList>
    </citation>
    <scope>NUCLEOTIDE SEQUENCE [LARGE SCALE GENOMIC DNA]</scope>
    <source>
        <strain evidence="3">CGMCC-1.15741</strain>
    </source>
</reference>
<organism evidence="2 3">
    <name type="scientific">Ponticaulis profundi</name>
    <dbReference type="NCBI Taxonomy" id="2665222"/>
    <lineage>
        <taxon>Bacteria</taxon>
        <taxon>Pseudomonadati</taxon>
        <taxon>Pseudomonadota</taxon>
        <taxon>Alphaproteobacteria</taxon>
        <taxon>Hyphomonadales</taxon>
        <taxon>Hyphomonadaceae</taxon>
        <taxon>Ponticaulis</taxon>
    </lineage>
</organism>
<dbReference type="Proteomes" id="UP001596303">
    <property type="component" value="Unassembled WGS sequence"/>
</dbReference>
<feature type="signal peptide" evidence="1">
    <location>
        <begin position="1"/>
        <end position="21"/>
    </location>
</feature>
<feature type="chain" id="PRO_5045810792" description="DUF2959 domain-containing protein" evidence="1">
    <location>
        <begin position="22"/>
        <end position="194"/>
    </location>
</feature>
<name>A0ABW1S6H3_9PROT</name>
<protein>
    <recommendedName>
        <fullName evidence="4">DUF2959 domain-containing protein</fullName>
    </recommendedName>
</protein>
<evidence type="ECO:0000256" key="1">
    <source>
        <dbReference type="SAM" id="SignalP"/>
    </source>
</evidence>
<evidence type="ECO:0000313" key="2">
    <source>
        <dbReference type="EMBL" id="MFC6197099.1"/>
    </source>
</evidence>
<dbReference type="EMBL" id="JBHSSW010000004">
    <property type="protein sequence ID" value="MFC6197099.1"/>
    <property type="molecule type" value="Genomic_DNA"/>
</dbReference>
<sequence length="194" mass="21004">MRNLYLAAAFLCLGGCATVTIQPANFTMSLNEEQSELTKSAKAFADNAEAEGWIKKSDPIAFLQSKLFPSSDAGDNTPEYVEQLKENSASQTEYRQKLMADMASATASLTELNTTAETTLAGEMQPERADVASFEDALIAAQKCRKSFADAKDELATSVEMDRTLAGLDAEIETTRRLADDLAAAWQNDLNAIS</sequence>
<evidence type="ECO:0000313" key="3">
    <source>
        <dbReference type="Proteomes" id="UP001596303"/>
    </source>
</evidence>
<proteinExistence type="predicted"/>
<comment type="caution">
    <text evidence="2">The sequence shown here is derived from an EMBL/GenBank/DDBJ whole genome shotgun (WGS) entry which is preliminary data.</text>
</comment>
<accession>A0ABW1S6H3</accession>
<dbReference type="RefSeq" id="WP_377375479.1">
    <property type="nucleotide sequence ID" value="NZ_JBHSSW010000004.1"/>
</dbReference>
<keyword evidence="3" id="KW-1185">Reference proteome</keyword>
<evidence type="ECO:0008006" key="4">
    <source>
        <dbReference type="Google" id="ProtNLM"/>
    </source>
</evidence>
<keyword evidence="1" id="KW-0732">Signal</keyword>
<gene>
    <name evidence="2" type="ORF">ACFQDM_03375</name>
</gene>